<dbReference type="SUPFAM" id="SSF52799">
    <property type="entry name" value="(Phosphotyrosine protein) phosphatases II"/>
    <property type="match status" value="1"/>
</dbReference>
<dbReference type="Gene3D" id="3.90.190.10">
    <property type="entry name" value="Protein tyrosine phosphatase superfamily"/>
    <property type="match status" value="1"/>
</dbReference>
<name>A0ABR2YYA3_9CHLO</name>
<dbReference type="Proteomes" id="UP001491310">
    <property type="component" value="Unassembled WGS sequence"/>
</dbReference>
<keyword evidence="1" id="KW-0812">Transmembrane</keyword>
<dbReference type="EMBL" id="JALJOT010000003">
    <property type="protein sequence ID" value="KAK9916345.1"/>
    <property type="molecule type" value="Genomic_DNA"/>
</dbReference>
<comment type="caution">
    <text evidence="3">The sequence shown here is derived from an EMBL/GenBank/DDBJ whole genome shotgun (WGS) entry which is preliminary data.</text>
</comment>
<keyword evidence="1" id="KW-1133">Transmembrane helix</keyword>
<dbReference type="PANTHER" id="PTHR47216">
    <property type="match status" value="1"/>
</dbReference>
<organism evidence="3 4">
    <name type="scientific">Coccomyxa subellipsoidea</name>
    <dbReference type="NCBI Taxonomy" id="248742"/>
    <lineage>
        <taxon>Eukaryota</taxon>
        <taxon>Viridiplantae</taxon>
        <taxon>Chlorophyta</taxon>
        <taxon>core chlorophytes</taxon>
        <taxon>Trebouxiophyceae</taxon>
        <taxon>Trebouxiophyceae incertae sedis</taxon>
        <taxon>Coccomyxaceae</taxon>
        <taxon>Coccomyxa</taxon>
    </lineage>
</organism>
<dbReference type="PROSITE" id="PS50056">
    <property type="entry name" value="TYR_PHOSPHATASE_2"/>
    <property type="match status" value="1"/>
</dbReference>
<dbReference type="PANTHER" id="PTHR47216:SF4">
    <property type="entry name" value="OS01G0859400 PROTEIN"/>
    <property type="match status" value="1"/>
</dbReference>
<dbReference type="InterPro" id="IPR029021">
    <property type="entry name" value="Prot-tyrosine_phosphatase-like"/>
</dbReference>
<gene>
    <name evidence="3" type="ORF">WJX75_001583</name>
</gene>
<evidence type="ECO:0000313" key="4">
    <source>
        <dbReference type="Proteomes" id="UP001491310"/>
    </source>
</evidence>
<proteinExistence type="predicted"/>
<evidence type="ECO:0000313" key="3">
    <source>
        <dbReference type="EMBL" id="KAK9916345.1"/>
    </source>
</evidence>
<dbReference type="InterPro" id="IPR000387">
    <property type="entry name" value="Tyr_Pase_dom"/>
</dbReference>
<feature type="domain" description="Tyrosine specific protein phosphatases" evidence="2">
    <location>
        <begin position="153"/>
        <end position="190"/>
    </location>
</feature>
<evidence type="ECO:0000256" key="1">
    <source>
        <dbReference type="SAM" id="Phobius"/>
    </source>
</evidence>
<reference evidence="3 4" key="1">
    <citation type="journal article" date="2024" name="Nat. Commun.">
        <title>Phylogenomics reveals the evolutionary origins of lichenization in chlorophyte algae.</title>
        <authorList>
            <person name="Puginier C."/>
            <person name="Libourel C."/>
            <person name="Otte J."/>
            <person name="Skaloud P."/>
            <person name="Haon M."/>
            <person name="Grisel S."/>
            <person name="Petersen M."/>
            <person name="Berrin J.G."/>
            <person name="Delaux P.M."/>
            <person name="Dal Grande F."/>
            <person name="Keller J."/>
        </authorList>
    </citation>
    <scope>NUCLEOTIDE SEQUENCE [LARGE SCALE GENOMIC DNA]</scope>
    <source>
        <strain evidence="3 4">SAG 216-7</strain>
    </source>
</reference>
<accession>A0ABR2YYA3</accession>
<evidence type="ECO:0000259" key="2">
    <source>
        <dbReference type="PROSITE" id="PS50056"/>
    </source>
</evidence>
<keyword evidence="1" id="KW-0472">Membrane</keyword>
<sequence length="190" mass="21026">MLSTVVGTVAVIPATLAILGRKHFPLPVTLILAHVAASGFVVAIAASDKFARSSTFLLGKQASGKISWWGWALLWPYHLSLRTKLWVQRYTRDEPVWNHIVDGWYLGGWPASPTMVPEGAPAILDCTCELPRLQKHLPYDNLAVWDTHGPNVKQIDEGVEWALKQRESGRPVLVHCAHGHGRSLVVMNLT</sequence>
<feature type="transmembrane region" description="Helical" evidence="1">
    <location>
        <begin position="27"/>
        <end position="46"/>
    </location>
</feature>
<protein>
    <recommendedName>
        <fullName evidence="2">Tyrosine specific protein phosphatases domain-containing protein</fullName>
    </recommendedName>
</protein>
<keyword evidence="4" id="KW-1185">Reference proteome</keyword>